<comment type="caution">
    <text evidence="1">The sequence shown here is derived from an EMBL/GenBank/DDBJ whole genome shotgun (WGS) entry which is preliminary data.</text>
</comment>
<dbReference type="OrthoDB" id="23692at2"/>
<protein>
    <submittedName>
        <fullName evidence="1">EAL domain-containing protein</fullName>
    </submittedName>
</protein>
<dbReference type="EMBL" id="SMKW01000060">
    <property type="protein sequence ID" value="TDD41267.1"/>
    <property type="molecule type" value="Genomic_DNA"/>
</dbReference>
<evidence type="ECO:0000313" key="1">
    <source>
        <dbReference type="EMBL" id="TDD41267.1"/>
    </source>
</evidence>
<sequence length="92" mass="9513">MRMRCERSGTSLWLFVSGVETDVADVAIARAMTGMGHAMGRSCVAEGVENIGQFLVLSDLGIAGSSLPARTAASWWRGRGGSGHSGSLGRSG</sequence>
<proteinExistence type="predicted"/>
<name>A0A4V2YK47_9PSEU</name>
<dbReference type="AlphaFoldDB" id="A0A4V2YK47"/>
<evidence type="ECO:0000313" key="2">
    <source>
        <dbReference type="Proteomes" id="UP000294947"/>
    </source>
</evidence>
<gene>
    <name evidence="1" type="ORF">E1288_33160</name>
</gene>
<organism evidence="1 2">
    <name type="scientific">Saccharopolyspora elongata</name>
    <dbReference type="NCBI Taxonomy" id="2530387"/>
    <lineage>
        <taxon>Bacteria</taxon>
        <taxon>Bacillati</taxon>
        <taxon>Actinomycetota</taxon>
        <taxon>Actinomycetes</taxon>
        <taxon>Pseudonocardiales</taxon>
        <taxon>Pseudonocardiaceae</taxon>
        <taxon>Saccharopolyspora</taxon>
    </lineage>
</organism>
<accession>A0A4V2YK47</accession>
<keyword evidence="2" id="KW-1185">Reference proteome</keyword>
<dbReference type="Proteomes" id="UP000294947">
    <property type="component" value="Unassembled WGS sequence"/>
</dbReference>
<reference evidence="1 2" key="1">
    <citation type="submission" date="2019-03" db="EMBL/GenBank/DDBJ databases">
        <title>Draft genome sequences of novel Actinobacteria.</title>
        <authorList>
            <person name="Sahin N."/>
            <person name="Ay H."/>
            <person name="Saygin H."/>
        </authorList>
    </citation>
    <scope>NUCLEOTIDE SEQUENCE [LARGE SCALE GENOMIC DNA]</scope>
    <source>
        <strain evidence="1 2">7K502</strain>
    </source>
</reference>
<dbReference type="SUPFAM" id="SSF141868">
    <property type="entry name" value="EAL domain-like"/>
    <property type="match status" value="1"/>
</dbReference>
<dbReference type="InterPro" id="IPR035919">
    <property type="entry name" value="EAL_sf"/>
</dbReference>
<dbReference type="Gene3D" id="3.20.20.450">
    <property type="entry name" value="EAL domain"/>
    <property type="match status" value="1"/>
</dbReference>